<dbReference type="Proteomes" id="UP000078512">
    <property type="component" value="Unassembled WGS sequence"/>
</dbReference>
<evidence type="ECO:0000256" key="2">
    <source>
        <dbReference type="SAM" id="Phobius"/>
    </source>
</evidence>
<feature type="transmembrane region" description="Helical" evidence="2">
    <location>
        <begin position="102"/>
        <end position="120"/>
    </location>
</feature>
<feature type="transmembrane region" description="Helical" evidence="2">
    <location>
        <begin position="71"/>
        <end position="96"/>
    </location>
</feature>
<keyword evidence="2" id="KW-0472">Membrane</keyword>
<dbReference type="AlphaFoldDB" id="A0A197JMP2"/>
<proteinExistence type="predicted"/>
<dbReference type="EMBL" id="KV442067">
    <property type="protein sequence ID" value="OAQ26420.1"/>
    <property type="molecule type" value="Genomic_DNA"/>
</dbReference>
<accession>A0A197JMP2</accession>
<sequence length="310" mass="34343">MPILRTFPLLHTLNRPLLDTAAHQQPHQAEEAAERGHAVIEGNLGDYPSELLQLRLQAIQNHLSKHHPSTAIYIASLGAVLVITITLIATCLALHVSDGKPWVLGVIVIMILVFVSKMAFLSRIEKEHKGIASLLQTFNEQDMPHYGVLYRLRPRAYSSPSPSTETTATGTRTTRSDWPIRLAYRLNLGLPYWALDLTTIDHIDEFSFQDHPATDPHASPEEILARENELPTYRPKAEEEDNENGIEHHHSQQHRVLGEALPPQYADIVEMQSVVTEDPSSSSSPLSPGSSHIVQAPATTTTAGPSSQRI</sequence>
<feature type="region of interest" description="Disordered" evidence="1">
    <location>
        <begin position="231"/>
        <end position="310"/>
    </location>
</feature>
<evidence type="ECO:0000256" key="1">
    <source>
        <dbReference type="SAM" id="MobiDB-lite"/>
    </source>
</evidence>
<feature type="compositionally biased region" description="Low complexity" evidence="1">
    <location>
        <begin position="279"/>
        <end position="303"/>
    </location>
</feature>
<evidence type="ECO:0000313" key="3">
    <source>
        <dbReference type="EMBL" id="OAQ26420.1"/>
    </source>
</evidence>
<name>A0A197JMP2_9FUNG</name>
<keyword evidence="2" id="KW-0812">Transmembrane</keyword>
<keyword evidence="4" id="KW-1185">Reference proteome</keyword>
<reference evidence="3 4" key="1">
    <citation type="submission" date="2016-05" db="EMBL/GenBank/DDBJ databases">
        <title>Genome sequencing reveals origins of a unique bacterial endosymbiosis in the earliest lineages of terrestrial Fungi.</title>
        <authorList>
            <consortium name="DOE Joint Genome Institute"/>
            <person name="Uehling J."/>
            <person name="Gryganskyi A."/>
            <person name="Hameed K."/>
            <person name="Tschaplinski T."/>
            <person name="Misztal P."/>
            <person name="Wu S."/>
            <person name="Desiro A."/>
            <person name="Vande Pol N."/>
            <person name="Du Z.-Y."/>
            <person name="Zienkiewicz A."/>
            <person name="Zienkiewicz K."/>
            <person name="Morin E."/>
            <person name="Tisserant E."/>
            <person name="Splivallo R."/>
            <person name="Hainaut M."/>
            <person name="Henrissat B."/>
            <person name="Ohm R."/>
            <person name="Kuo A."/>
            <person name="Yan J."/>
            <person name="Lipzen A."/>
            <person name="Nolan M."/>
            <person name="Labutti K."/>
            <person name="Barry K."/>
            <person name="Goldstein A."/>
            <person name="Labbe J."/>
            <person name="Schadt C."/>
            <person name="Tuskan G."/>
            <person name="Grigoriev I."/>
            <person name="Martin F."/>
            <person name="Vilgalys R."/>
            <person name="Bonito G."/>
        </authorList>
    </citation>
    <scope>NUCLEOTIDE SEQUENCE [LARGE SCALE GENOMIC DNA]</scope>
    <source>
        <strain evidence="3 4">AG-77</strain>
    </source>
</reference>
<protein>
    <submittedName>
        <fullName evidence="3">Uncharacterized protein</fullName>
    </submittedName>
</protein>
<organism evidence="3 4">
    <name type="scientific">Linnemannia elongata AG-77</name>
    <dbReference type="NCBI Taxonomy" id="1314771"/>
    <lineage>
        <taxon>Eukaryota</taxon>
        <taxon>Fungi</taxon>
        <taxon>Fungi incertae sedis</taxon>
        <taxon>Mucoromycota</taxon>
        <taxon>Mortierellomycotina</taxon>
        <taxon>Mortierellomycetes</taxon>
        <taxon>Mortierellales</taxon>
        <taxon>Mortierellaceae</taxon>
        <taxon>Linnemannia</taxon>
    </lineage>
</organism>
<dbReference type="OrthoDB" id="2417861at2759"/>
<keyword evidence="2" id="KW-1133">Transmembrane helix</keyword>
<evidence type="ECO:0000313" key="4">
    <source>
        <dbReference type="Proteomes" id="UP000078512"/>
    </source>
</evidence>
<gene>
    <name evidence="3" type="ORF">K457DRAFT_140336</name>
</gene>